<organism evidence="2 3">
    <name type="scientific">Thioalkalivibrio paradoxus ARh 1</name>
    <dbReference type="NCBI Taxonomy" id="713585"/>
    <lineage>
        <taxon>Bacteria</taxon>
        <taxon>Pseudomonadati</taxon>
        <taxon>Pseudomonadota</taxon>
        <taxon>Gammaproteobacteria</taxon>
        <taxon>Chromatiales</taxon>
        <taxon>Ectothiorhodospiraceae</taxon>
        <taxon>Thioalkalivibrio</taxon>
    </lineage>
</organism>
<dbReference type="KEGG" id="tti:THITH_11695"/>
<dbReference type="AlphaFoldDB" id="W0DJL9"/>
<sequence>MRSNVSVKGFLTPTWILIAVGLVAGGALALYEWLFGPLFSTANALVWTLPRITYVFLALMSTGVSLVLAYGLLKHDEAITRDTRALLIMAVGMLLGGFTALATDFGSVPNLIRTLLAWNLGSPLWWIVALYSALPVLLIVKLALDLTGRQRVFDLPLAWGTLVIATAAAITIGAAFGTVIGHPGFHGAFLAIVTLVSALVSGTAAIVLLRPQSALTKTSERIFRPTALLLAALLLIRVAYEAHSTVPGMIGWAGVSMLAPFIIAAALLHLAPRLLALLAIVAVLWVQYSFIIAGQLMSLAPTADGYGGVQSYRPNLPEILILVLGIAVAAALIKLGDRFLTNDRDQGTP</sequence>
<accession>W0DJL9</accession>
<keyword evidence="1" id="KW-1133">Transmembrane helix</keyword>
<dbReference type="OrthoDB" id="9772767at2"/>
<feature type="transmembrane region" description="Helical" evidence="1">
    <location>
        <begin position="156"/>
        <end position="176"/>
    </location>
</feature>
<gene>
    <name evidence="2" type="ORF">THITH_11695</name>
</gene>
<dbReference type="RefSeq" id="WP_006747970.1">
    <property type="nucleotide sequence ID" value="NZ_CP007029.1"/>
</dbReference>
<name>W0DJL9_9GAMM</name>
<feature type="transmembrane region" description="Helical" evidence="1">
    <location>
        <begin position="188"/>
        <end position="210"/>
    </location>
</feature>
<feature type="transmembrane region" description="Helical" evidence="1">
    <location>
        <begin position="85"/>
        <end position="103"/>
    </location>
</feature>
<feature type="transmembrane region" description="Helical" evidence="1">
    <location>
        <begin position="319"/>
        <end position="336"/>
    </location>
</feature>
<evidence type="ECO:0000313" key="3">
    <source>
        <dbReference type="Proteomes" id="UP000005289"/>
    </source>
</evidence>
<keyword evidence="1" id="KW-0812">Transmembrane</keyword>
<dbReference type="EMBL" id="CP007029">
    <property type="protein sequence ID" value="AHE98799.1"/>
    <property type="molecule type" value="Genomic_DNA"/>
</dbReference>
<feature type="transmembrane region" description="Helical" evidence="1">
    <location>
        <begin position="51"/>
        <end position="73"/>
    </location>
</feature>
<protein>
    <submittedName>
        <fullName evidence="2">Polysulfide reductase</fullName>
    </submittedName>
</protein>
<reference evidence="2 3" key="1">
    <citation type="submission" date="2013-12" db="EMBL/GenBank/DDBJ databases">
        <authorList>
            <consortium name="DOE Joint Genome Institute"/>
            <person name="Muyzer G."/>
            <person name="Huntemann M."/>
            <person name="Han J."/>
            <person name="Chen A."/>
            <person name="Kyrpides N."/>
            <person name="Mavromatis K."/>
            <person name="Markowitz V."/>
            <person name="Palaniappan K."/>
            <person name="Ivanova N."/>
            <person name="Schaumberg A."/>
            <person name="Pati A."/>
            <person name="Liolios K."/>
            <person name="Nordberg H.P."/>
            <person name="Cantor M.N."/>
            <person name="Hua S.X."/>
            <person name="Woyke T."/>
        </authorList>
    </citation>
    <scope>NUCLEOTIDE SEQUENCE [LARGE SCALE GENOMIC DNA]</scope>
    <source>
        <strain evidence="2 3">ARh 1</strain>
    </source>
</reference>
<feature type="transmembrane region" description="Helical" evidence="1">
    <location>
        <begin position="12"/>
        <end position="31"/>
    </location>
</feature>
<feature type="transmembrane region" description="Helical" evidence="1">
    <location>
        <begin position="275"/>
        <end position="299"/>
    </location>
</feature>
<dbReference type="STRING" id="713585.THITH_11695"/>
<feature type="transmembrane region" description="Helical" evidence="1">
    <location>
        <begin position="123"/>
        <end position="144"/>
    </location>
</feature>
<evidence type="ECO:0000256" key="1">
    <source>
        <dbReference type="SAM" id="Phobius"/>
    </source>
</evidence>
<evidence type="ECO:0000313" key="2">
    <source>
        <dbReference type="EMBL" id="AHE98799.1"/>
    </source>
</evidence>
<dbReference type="Proteomes" id="UP000005289">
    <property type="component" value="Chromosome"/>
</dbReference>
<feature type="transmembrane region" description="Helical" evidence="1">
    <location>
        <begin position="222"/>
        <end position="240"/>
    </location>
</feature>
<proteinExistence type="predicted"/>
<keyword evidence="1" id="KW-0472">Membrane</keyword>
<keyword evidence="3" id="KW-1185">Reference proteome</keyword>
<dbReference type="HOGENOM" id="CLU_810471_0_0_6"/>
<feature type="transmembrane region" description="Helical" evidence="1">
    <location>
        <begin position="246"/>
        <end position="268"/>
    </location>
</feature>